<proteinExistence type="predicted"/>
<dbReference type="EMBL" id="MFHQ01000019">
    <property type="protein sequence ID" value="OGF74440.1"/>
    <property type="molecule type" value="Genomic_DNA"/>
</dbReference>
<dbReference type="Proteomes" id="UP000178406">
    <property type="component" value="Unassembled WGS sequence"/>
</dbReference>
<accession>A0A1F5WFU1</accession>
<organism evidence="1 2">
    <name type="scientific">Candidatus Giovannonibacteria bacterium RIFCSPHIGHO2_02_FULL_46_20</name>
    <dbReference type="NCBI Taxonomy" id="1798338"/>
    <lineage>
        <taxon>Bacteria</taxon>
        <taxon>Candidatus Giovannoniibacteriota</taxon>
    </lineage>
</organism>
<evidence type="ECO:0000313" key="2">
    <source>
        <dbReference type="Proteomes" id="UP000178406"/>
    </source>
</evidence>
<gene>
    <name evidence="1" type="ORF">A3J56_00385</name>
</gene>
<reference evidence="1 2" key="1">
    <citation type="journal article" date="2016" name="Nat. Commun.">
        <title>Thousands of microbial genomes shed light on interconnected biogeochemical processes in an aquifer system.</title>
        <authorList>
            <person name="Anantharaman K."/>
            <person name="Brown C.T."/>
            <person name="Hug L.A."/>
            <person name="Sharon I."/>
            <person name="Castelle C.J."/>
            <person name="Probst A.J."/>
            <person name="Thomas B.C."/>
            <person name="Singh A."/>
            <person name="Wilkins M.J."/>
            <person name="Karaoz U."/>
            <person name="Brodie E.L."/>
            <person name="Williams K.H."/>
            <person name="Hubbard S.S."/>
            <person name="Banfield J.F."/>
        </authorList>
    </citation>
    <scope>NUCLEOTIDE SEQUENCE [LARGE SCALE GENOMIC DNA]</scope>
</reference>
<protein>
    <recommendedName>
        <fullName evidence="3">Type 4 fimbrial biogenesis protein PilX N-terminal domain-containing protein</fullName>
    </recommendedName>
</protein>
<comment type="caution">
    <text evidence="1">The sequence shown here is derived from an EMBL/GenBank/DDBJ whole genome shotgun (WGS) entry which is preliminary data.</text>
</comment>
<evidence type="ECO:0000313" key="1">
    <source>
        <dbReference type="EMBL" id="OGF74440.1"/>
    </source>
</evidence>
<sequence length="166" mass="17769">MKIITSYFIDTMPKKGIALLLAVLISSLALSASLSIFALLFDQLTFAGTAHESVVAFFAANAAAECVYFSHHIDKLSFTTTEQVRCNGTTVPIVGDDAGERKFNFDVVYSDGRKACAQASIYPGGIPGRNTFIMRGNNVSCDAIAAGASNVIQRVIETRNLEPLSP</sequence>
<dbReference type="AlphaFoldDB" id="A0A1F5WFU1"/>
<evidence type="ECO:0008006" key="3">
    <source>
        <dbReference type="Google" id="ProtNLM"/>
    </source>
</evidence>
<name>A0A1F5WFU1_9BACT</name>
<dbReference type="STRING" id="1798338.A3J56_00385"/>